<dbReference type="HAMAP" id="MF_00161">
    <property type="entry name" value="LspA"/>
    <property type="match status" value="1"/>
</dbReference>
<evidence type="ECO:0000256" key="11">
    <source>
        <dbReference type="RuleBase" id="RU004181"/>
    </source>
</evidence>
<comment type="pathway">
    <text evidence="9">Protein modification; lipoprotein biosynthesis (signal peptide cleavage).</text>
</comment>
<evidence type="ECO:0000256" key="1">
    <source>
        <dbReference type="ARBA" id="ARBA00006139"/>
    </source>
</evidence>
<dbReference type="PROSITE" id="PS00855">
    <property type="entry name" value="SPASE_II"/>
    <property type="match status" value="1"/>
</dbReference>
<keyword evidence="5 9" id="KW-0064">Aspartyl protease</keyword>
<evidence type="ECO:0000256" key="6">
    <source>
        <dbReference type="ARBA" id="ARBA00022801"/>
    </source>
</evidence>
<evidence type="ECO:0000256" key="10">
    <source>
        <dbReference type="RuleBase" id="RU000594"/>
    </source>
</evidence>
<evidence type="ECO:0000256" key="5">
    <source>
        <dbReference type="ARBA" id="ARBA00022750"/>
    </source>
</evidence>
<dbReference type="Proteomes" id="UP000541636">
    <property type="component" value="Unassembled WGS sequence"/>
</dbReference>
<dbReference type="PANTHER" id="PTHR33695:SF1">
    <property type="entry name" value="LIPOPROTEIN SIGNAL PEPTIDASE"/>
    <property type="match status" value="1"/>
</dbReference>
<gene>
    <name evidence="9 12" type="primary">lspA</name>
    <name evidence="12" type="ORF">HF690_02260</name>
</gene>
<keyword evidence="13" id="KW-1185">Reference proteome</keyword>
<dbReference type="RefSeq" id="WP_113065126.1">
    <property type="nucleotide sequence ID" value="NZ_JAAZQD010000001.1"/>
</dbReference>
<feature type="transmembrane region" description="Helical" evidence="9">
    <location>
        <begin position="68"/>
        <end position="89"/>
    </location>
</feature>
<keyword evidence="3 9" id="KW-0645">Protease</keyword>
<evidence type="ECO:0000256" key="3">
    <source>
        <dbReference type="ARBA" id="ARBA00022670"/>
    </source>
</evidence>
<evidence type="ECO:0000256" key="2">
    <source>
        <dbReference type="ARBA" id="ARBA00022475"/>
    </source>
</evidence>
<keyword evidence="6 9" id="KW-0378">Hydrolase</keyword>
<feature type="active site" evidence="9">
    <location>
        <position position="124"/>
    </location>
</feature>
<feature type="transmembrane region" description="Helical" evidence="9">
    <location>
        <begin position="96"/>
        <end position="114"/>
    </location>
</feature>
<dbReference type="EMBL" id="JAAZQD010000001">
    <property type="protein sequence ID" value="NKZ37774.1"/>
    <property type="molecule type" value="Genomic_DNA"/>
</dbReference>
<feature type="transmembrane region" description="Helical" evidence="9">
    <location>
        <begin position="134"/>
        <end position="158"/>
    </location>
</feature>
<keyword evidence="7 9" id="KW-1133">Transmembrane helix</keyword>
<evidence type="ECO:0000256" key="7">
    <source>
        <dbReference type="ARBA" id="ARBA00022989"/>
    </source>
</evidence>
<keyword evidence="2 9" id="KW-1003">Cell membrane</keyword>
<reference evidence="12 13" key="1">
    <citation type="journal article" date="2017" name="Int. J. Syst. Evol. Microbiol.">
        <title>Oleiagrimonas citrea sp. nov., a marine bacterium isolated from tidal flat sediment and emended description of the genus Oleiagrimonas Fang et al. 2015 and Oleiagrimonas soli.</title>
        <authorList>
            <person name="Yang S.H."/>
            <person name="Seo H.S."/>
            <person name="Seong C.N."/>
            <person name="Kwon K.K."/>
        </authorList>
    </citation>
    <scope>NUCLEOTIDE SEQUENCE [LARGE SCALE GENOMIC DNA]</scope>
    <source>
        <strain evidence="12 13">MEBiC09124</strain>
    </source>
</reference>
<evidence type="ECO:0000256" key="9">
    <source>
        <dbReference type="HAMAP-Rule" id="MF_00161"/>
    </source>
</evidence>
<feature type="transmembrane region" description="Helical" evidence="9">
    <location>
        <begin position="42"/>
        <end position="62"/>
    </location>
</feature>
<evidence type="ECO:0000256" key="4">
    <source>
        <dbReference type="ARBA" id="ARBA00022692"/>
    </source>
</evidence>
<comment type="function">
    <text evidence="9 10">This protein specifically catalyzes the removal of signal peptides from prolipoproteins.</text>
</comment>
<keyword evidence="4 9" id="KW-0812">Transmembrane</keyword>
<comment type="similarity">
    <text evidence="1 9 11">Belongs to the peptidase A8 family.</text>
</comment>
<organism evidence="12 13">
    <name type="scientific">Oleiagrimonas citrea</name>
    <dbReference type="NCBI Taxonomy" id="1665687"/>
    <lineage>
        <taxon>Bacteria</taxon>
        <taxon>Pseudomonadati</taxon>
        <taxon>Pseudomonadota</taxon>
        <taxon>Gammaproteobacteria</taxon>
        <taxon>Lysobacterales</taxon>
        <taxon>Rhodanobacteraceae</taxon>
        <taxon>Oleiagrimonas</taxon>
    </lineage>
</organism>
<proteinExistence type="inferred from homology"/>
<comment type="catalytic activity">
    <reaction evidence="9 10">
        <text>Release of signal peptides from bacterial membrane prolipoproteins. Hydrolyzes -Xaa-Yaa-Zaa-|-(S,diacylglyceryl)Cys-, in which Xaa is hydrophobic (preferably Leu), and Yaa (Ala or Ser) and Zaa (Gly or Ala) have small, neutral side chains.</text>
        <dbReference type="EC" id="3.4.23.36"/>
    </reaction>
</comment>
<evidence type="ECO:0000313" key="12">
    <source>
        <dbReference type="EMBL" id="NKZ37774.1"/>
    </source>
</evidence>
<dbReference type="UniPathway" id="UPA00665"/>
<evidence type="ECO:0000256" key="8">
    <source>
        <dbReference type="ARBA" id="ARBA00023136"/>
    </source>
</evidence>
<dbReference type="GO" id="GO:0006508">
    <property type="term" value="P:proteolysis"/>
    <property type="evidence" value="ECO:0007669"/>
    <property type="project" value="UniProtKB-KW"/>
</dbReference>
<dbReference type="EC" id="3.4.23.36" evidence="9"/>
<dbReference type="NCBIfam" id="TIGR00077">
    <property type="entry name" value="lspA"/>
    <property type="match status" value="1"/>
</dbReference>
<dbReference type="PRINTS" id="PR00781">
    <property type="entry name" value="LIPOSIGPTASE"/>
</dbReference>
<protein>
    <recommendedName>
        <fullName evidence="9">Lipoprotein signal peptidase</fullName>
        <ecNumber evidence="9">3.4.23.36</ecNumber>
    </recommendedName>
    <alternativeName>
        <fullName evidence="9">Prolipoprotein signal peptidase</fullName>
    </alternativeName>
    <alternativeName>
        <fullName evidence="9">Signal peptidase II</fullName>
        <shortName evidence="9">SPase II</shortName>
    </alternativeName>
</protein>
<dbReference type="Pfam" id="PF01252">
    <property type="entry name" value="Peptidase_A8"/>
    <property type="match status" value="1"/>
</dbReference>
<dbReference type="PANTHER" id="PTHR33695">
    <property type="entry name" value="LIPOPROTEIN SIGNAL PEPTIDASE"/>
    <property type="match status" value="1"/>
</dbReference>
<dbReference type="InterPro" id="IPR001872">
    <property type="entry name" value="Peptidase_A8"/>
</dbReference>
<name>A0A846ZGF5_9GAMM</name>
<accession>A0A846ZGF5</accession>
<dbReference type="GO" id="GO:0004190">
    <property type="term" value="F:aspartic-type endopeptidase activity"/>
    <property type="evidence" value="ECO:0007669"/>
    <property type="project" value="UniProtKB-UniRule"/>
</dbReference>
<evidence type="ECO:0000313" key="13">
    <source>
        <dbReference type="Proteomes" id="UP000541636"/>
    </source>
</evidence>
<comment type="subcellular location">
    <subcellularLocation>
        <location evidence="9">Cell membrane</location>
        <topology evidence="9">Multi-pass membrane protein</topology>
    </subcellularLocation>
</comment>
<feature type="transmembrane region" description="Helical" evidence="9">
    <location>
        <begin position="12"/>
        <end position="30"/>
    </location>
</feature>
<dbReference type="GO" id="GO:0005886">
    <property type="term" value="C:plasma membrane"/>
    <property type="evidence" value="ECO:0007669"/>
    <property type="project" value="UniProtKB-SubCell"/>
</dbReference>
<feature type="active site" evidence="9">
    <location>
        <position position="142"/>
    </location>
</feature>
<comment type="caution">
    <text evidence="12">The sequence shown here is derived from an EMBL/GenBank/DDBJ whole genome shotgun (WGS) entry which is preliminary data.</text>
</comment>
<sequence length="166" mass="18356">MSKLPKPNALSWLWLTAAVIVLDQLSKYWVLSSIHPGQQVPVISGFWYWTLAFNKGAAFSFLADGSGWQRWFFTGLALVISAVLAVWMARTPRRDWRTALPLALIIGGALGNLIDRLHAGQVTDFVLLYFGRWAYPAFNLADSSIFVGAVLLIGFGMFGGPAHRSK</sequence>
<keyword evidence="8 9" id="KW-0472">Membrane</keyword>
<dbReference type="AlphaFoldDB" id="A0A846ZGF5"/>